<reference evidence="3 4" key="1">
    <citation type="submission" date="2016-01" db="EMBL/GenBank/DDBJ databases">
        <title>Draft genome of the antarctic isolate Shewanella frigidimarina Ag06-30.</title>
        <authorList>
            <person name="Parmeciano Di Noto G."/>
            <person name="Vazquez S."/>
            <person name="Mac Cormack W."/>
            <person name="Iriarte A."/>
            <person name="Quiroga C."/>
        </authorList>
    </citation>
    <scope>NUCLEOTIDE SEQUENCE [LARGE SCALE GENOMIC DNA]</scope>
    <source>
        <strain evidence="3 4">Ag06-30</strain>
    </source>
</reference>
<name>A0A125BE15_SHEFR</name>
<keyword evidence="2" id="KW-0732">Signal</keyword>
<protein>
    <submittedName>
        <fullName evidence="3">Uncharacterized protein</fullName>
    </submittedName>
</protein>
<proteinExistence type="predicted"/>
<evidence type="ECO:0000256" key="2">
    <source>
        <dbReference type="SAM" id="SignalP"/>
    </source>
</evidence>
<dbReference type="AlphaFoldDB" id="A0A125BE15"/>
<dbReference type="Proteomes" id="UP000055702">
    <property type="component" value="Unassembled WGS sequence"/>
</dbReference>
<dbReference type="EMBL" id="LRDC01000051">
    <property type="protein sequence ID" value="KVX00384.1"/>
    <property type="molecule type" value="Genomic_DNA"/>
</dbReference>
<feature type="signal peptide" evidence="2">
    <location>
        <begin position="1"/>
        <end position="21"/>
    </location>
</feature>
<evidence type="ECO:0000256" key="1">
    <source>
        <dbReference type="SAM" id="Phobius"/>
    </source>
</evidence>
<keyword evidence="1" id="KW-0472">Membrane</keyword>
<gene>
    <name evidence="3" type="ORF">AWJ07_08430</name>
</gene>
<organism evidence="3">
    <name type="scientific">Shewanella frigidimarina</name>
    <dbReference type="NCBI Taxonomy" id="56812"/>
    <lineage>
        <taxon>Bacteria</taxon>
        <taxon>Pseudomonadati</taxon>
        <taxon>Pseudomonadota</taxon>
        <taxon>Gammaproteobacteria</taxon>
        <taxon>Alteromonadales</taxon>
        <taxon>Shewanellaceae</taxon>
        <taxon>Shewanella</taxon>
    </lineage>
</organism>
<keyword evidence="1" id="KW-1133">Transmembrane helix</keyword>
<sequence>MKNTLFLCLFLLVIAPNAAHAKAGLISFGGENIVPVVELPDDERFQTVDGDYVDIGYIYKSVEILFIPLWNYDGRFAGMLPQQDAYIDLTPLQVTGLTLEAGMVLPEAPYLDFWHRIGGKIVCLVLCGALALYVRRNMQKKASYFSSLPTGQERLKDILVNSNEFVELAASVLEQDDKFKVQGLEFIVAKKYFNNVISISVFDMSKVSIEQVQAQNDDLFNRLLGLKKMLAMKSQNTIHYLYFTFDSSPTALEITTLKKLRKRKISKASNLIPIIIDFEKQVIESAMGVYPSKKILQNCFTQAETHLDEIVEPARV</sequence>
<feature type="transmembrane region" description="Helical" evidence="1">
    <location>
        <begin position="113"/>
        <end position="134"/>
    </location>
</feature>
<evidence type="ECO:0000313" key="4">
    <source>
        <dbReference type="Proteomes" id="UP000055702"/>
    </source>
</evidence>
<keyword evidence="1" id="KW-0812">Transmembrane</keyword>
<dbReference type="RefSeq" id="WP_059747363.1">
    <property type="nucleotide sequence ID" value="NZ_LRDC01000051.1"/>
</dbReference>
<comment type="caution">
    <text evidence="3">The sequence shown here is derived from an EMBL/GenBank/DDBJ whole genome shotgun (WGS) entry which is preliminary data.</text>
</comment>
<accession>A0A125BE15</accession>
<evidence type="ECO:0000313" key="3">
    <source>
        <dbReference type="EMBL" id="KVX00384.1"/>
    </source>
</evidence>
<feature type="chain" id="PRO_5007177203" evidence="2">
    <location>
        <begin position="22"/>
        <end position="316"/>
    </location>
</feature>